<comment type="similarity">
    <text evidence="1 3">Belongs to the type-B carboxylesterase/lipase family.</text>
</comment>
<protein>
    <recommendedName>
        <fullName evidence="3">Carboxylic ester hydrolase</fullName>
        <ecNumber evidence="3">3.1.1.-</ecNumber>
    </recommendedName>
</protein>
<dbReference type="PANTHER" id="PTHR43142">
    <property type="entry name" value="CARBOXYLIC ESTER HYDROLASE"/>
    <property type="match status" value="1"/>
</dbReference>
<dbReference type="PROSITE" id="PS00122">
    <property type="entry name" value="CARBOXYLESTERASE_B_1"/>
    <property type="match status" value="1"/>
</dbReference>
<dbReference type="AlphaFoldDB" id="A0AAJ0HMG2"/>
<dbReference type="PANTHER" id="PTHR43142:SF3">
    <property type="entry name" value="PUTATIVE (AFU_ORTHOLOGUE AFUA_3G09070)-RELATED"/>
    <property type="match status" value="1"/>
</dbReference>
<name>A0AAJ0HMG2_9PEZI</name>
<feature type="domain" description="Carboxylesterase type B" evidence="4">
    <location>
        <begin position="490"/>
        <end position="642"/>
    </location>
</feature>
<organism evidence="5 6">
    <name type="scientific">Lasiosphaeria hispida</name>
    <dbReference type="NCBI Taxonomy" id="260671"/>
    <lineage>
        <taxon>Eukaryota</taxon>
        <taxon>Fungi</taxon>
        <taxon>Dikarya</taxon>
        <taxon>Ascomycota</taxon>
        <taxon>Pezizomycotina</taxon>
        <taxon>Sordariomycetes</taxon>
        <taxon>Sordariomycetidae</taxon>
        <taxon>Sordariales</taxon>
        <taxon>Lasiosphaeriaceae</taxon>
        <taxon>Lasiosphaeria</taxon>
    </lineage>
</organism>
<reference evidence="5" key="2">
    <citation type="submission" date="2023-06" db="EMBL/GenBank/DDBJ databases">
        <authorList>
            <consortium name="Lawrence Berkeley National Laboratory"/>
            <person name="Haridas S."/>
            <person name="Hensen N."/>
            <person name="Bonometti L."/>
            <person name="Westerberg I."/>
            <person name="Brannstrom I.O."/>
            <person name="Guillou S."/>
            <person name="Cros-Aarteil S."/>
            <person name="Calhoun S."/>
            <person name="Kuo A."/>
            <person name="Mondo S."/>
            <person name="Pangilinan J."/>
            <person name="Riley R."/>
            <person name="Labutti K."/>
            <person name="Andreopoulos B."/>
            <person name="Lipzen A."/>
            <person name="Chen C."/>
            <person name="Yanf M."/>
            <person name="Daum C."/>
            <person name="Ng V."/>
            <person name="Clum A."/>
            <person name="Steindorff A."/>
            <person name="Ohm R."/>
            <person name="Martin F."/>
            <person name="Silar P."/>
            <person name="Natvig D."/>
            <person name="Lalanne C."/>
            <person name="Gautier V."/>
            <person name="Ament-Velasquez S.L."/>
            <person name="Kruys A."/>
            <person name="Hutchinson M.I."/>
            <person name="Powell A.J."/>
            <person name="Barry K."/>
            <person name="Miller A.N."/>
            <person name="Grigoriev I.V."/>
            <person name="Debuchy R."/>
            <person name="Gladieux P."/>
            <person name="Thoren M.H."/>
            <person name="Johannesson H."/>
        </authorList>
    </citation>
    <scope>NUCLEOTIDE SEQUENCE</scope>
    <source>
        <strain evidence="5">CBS 955.72</strain>
    </source>
</reference>
<keyword evidence="3" id="KW-0732">Signal</keyword>
<evidence type="ECO:0000256" key="2">
    <source>
        <dbReference type="ARBA" id="ARBA00022801"/>
    </source>
</evidence>
<gene>
    <name evidence="5" type="ORF">B0T25DRAFT_452723</name>
</gene>
<dbReference type="Pfam" id="PF00135">
    <property type="entry name" value="COesterase"/>
    <property type="match status" value="2"/>
</dbReference>
<dbReference type="EMBL" id="JAUIQD010000003">
    <property type="protein sequence ID" value="KAK3357600.1"/>
    <property type="molecule type" value="Genomic_DNA"/>
</dbReference>
<feature type="signal peptide" evidence="3">
    <location>
        <begin position="1"/>
        <end position="19"/>
    </location>
</feature>
<feature type="domain" description="Carboxylesterase type B" evidence="4">
    <location>
        <begin position="172"/>
        <end position="460"/>
    </location>
</feature>
<evidence type="ECO:0000313" key="5">
    <source>
        <dbReference type="EMBL" id="KAK3357600.1"/>
    </source>
</evidence>
<proteinExistence type="inferred from homology"/>
<keyword evidence="2 3" id="KW-0378">Hydrolase</keyword>
<dbReference type="InterPro" id="IPR029058">
    <property type="entry name" value="AB_hydrolase_fold"/>
</dbReference>
<comment type="caution">
    <text evidence="5">The sequence shown here is derived from an EMBL/GenBank/DDBJ whole genome shotgun (WGS) entry which is preliminary data.</text>
</comment>
<reference evidence="5" key="1">
    <citation type="journal article" date="2023" name="Mol. Phylogenet. Evol.">
        <title>Genome-scale phylogeny and comparative genomics of the fungal order Sordariales.</title>
        <authorList>
            <person name="Hensen N."/>
            <person name="Bonometti L."/>
            <person name="Westerberg I."/>
            <person name="Brannstrom I.O."/>
            <person name="Guillou S."/>
            <person name="Cros-Aarteil S."/>
            <person name="Calhoun S."/>
            <person name="Haridas S."/>
            <person name="Kuo A."/>
            <person name="Mondo S."/>
            <person name="Pangilinan J."/>
            <person name="Riley R."/>
            <person name="LaButti K."/>
            <person name="Andreopoulos B."/>
            <person name="Lipzen A."/>
            <person name="Chen C."/>
            <person name="Yan M."/>
            <person name="Daum C."/>
            <person name="Ng V."/>
            <person name="Clum A."/>
            <person name="Steindorff A."/>
            <person name="Ohm R.A."/>
            <person name="Martin F."/>
            <person name="Silar P."/>
            <person name="Natvig D.O."/>
            <person name="Lalanne C."/>
            <person name="Gautier V."/>
            <person name="Ament-Velasquez S.L."/>
            <person name="Kruys A."/>
            <person name="Hutchinson M.I."/>
            <person name="Powell A.J."/>
            <person name="Barry K."/>
            <person name="Miller A.N."/>
            <person name="Grigoriev I.V."/>
            <person name="Debuchy R."/>
            <person name="Gladieux P."/>
            <person name="Hiltunen Thoren M."/>
            <person name="Johannesson H."/>
        </authorList>
    </citation>
    <scope>NUCLEOTIDE SEQUENCE</scope>
    <source>
        <strain evidence="5">CBS 955.72</strain>
    </source>
</reference>
<sequence>MSLIRAVTVAVSLVGLATSAPSPTGLKSDLTILINNDLQAGSSSPYSTSGVILLSRRTYGDAVAGCAALGEQLWFPEPNTSSIQPNLDYLKYQGKINGSSTLWIASQGNTTRAVGTSGTISPAVAASRLPALCTQTAPYSSENSQDTSSKWQVAVNANNQTLTGYRDRLSFRFFGIRYASQPKRFTYSTQFQGSGESASALSFGPQCAQGSGSGSEDCLFLNIWTPHLPNPGRGKKKNLKPVGIWIHGGAFTGGAASDATFDGGNIASRGDIVLVAINYRLATLGFLALKDGVTNGNFGLADQITALDWVRANIHAFGGDPDRITIFGQSAGAGSVRALIASPKAVGKFAGAIPLSNLGGINYGTTYSQYYTIDEQISVAANAILSNTNCTKAASQVDCLRAVPVPALLAAGTARYLVVDGTYLTSPQLVLTGPRLPLNIMMGITHDDGGPFIRYPTTTDQTSYLASQGFELPPPALFPLPTSGNTTLDLYNASTRLATDGIFRCVDQATVLTGVTNGRLSPVFYYEFDRTYQTTGWPQSSVCEPPKTAAHPHGDPSLPYFKCHSGELYFVFGNLARQGLPPRDEGDLPFEQLVLDLFAAFIRGGDPNPDRGFLVAREYTGTLKRMEVDGRWVPSSKEDGMTLRSLDWPRSVQSGFRELEQCKGLGLGVEEYFKGG</sequence>
<dbReference type="GO" id="GO:0016787">
    <property type="term" value="F:hydrolase activity"/>
    <property type="evidence" value="ECO:0007669"/>
    <property type="project" value="UniProtKB-KW"/>
</dbReference>
<evidence type="ECO:0000259" key="4">
    <source>
        <dbReference type="Pfam" id="PF00135"/>
    </source>
</evidence>
<dbReference type="SUPFAM" id="SSF53474">
    <property type="entry name" value="alpha/beta-Hydrolases"/>
    <property type="match status" value="1"/>
</dbReference>
<dbReference type="Proteomes" id="UP001275084">
    <property type="component" value="Unassembled WGS sequence"/>
</dbReference>
<evidence type="ECO:0000313" key="6">
    <source>
        <dbReference type="Proteomes" id="UP001275084"/>
    </source>
</evidence>
<evidence type="ECO:0000256" key="3">
    <source>
        <dbReference type="RuleBase" id="RU361235"/>
    </source>
</evidence>
<evidence type="ECO:0000256" key="1">
    <source>
        <dbReference type="ARBA" id="ARBA00005964"/>
    </source>
</evidence>
<dbReference type="InterPro" id="IPR019826">
    <property type="entry name" value="Carboxylesterase_B_AS"/>
</dbReference>
<accession>A0AAJ0HMG2</accession>
<dbReference type="InterPro" id="IPR002018">
    <property type="entry name" value="CarbesteraseB"/>
</dbReference>
<keyword evidence="6" id="KW-1185">Reference proteome</keyword>
<dbReference type="InterPro" id="IPR019819">
    <property type="entry name" value="Carboxylesterase_B_CS"/>
</dbReference>
<feature type="chain" id="PRO_5042313670" description="Carboxylic ester hydrolase" evidence="3">
    <location>
        <begin position="20"/>
        <end position="676"/>
    </location>
</feature>
<dbReference type="EC" id="3.1.1.-" evidence="3"/>
<dbReference type="Gene3D" id="3.40.50.1820">
    <property type="entry name" value="alpha/beta hydrolase"/>
    <property type="match status" value="1"/>
</dbReference>
<dbReference type="PROSITE" id="PS00941">
    <property type="entry name" value="CARBOXYLESTERASE_B_2"/>
    <property type="match status" value="1"/>
</dbReference>